<proteinExistence type="predicted"/>
<comment type="caution">
    <text evidence="1">The sequence shown here is derived from an EMBL/GenBank/DDBJ whole genome shotgun (WGS) entry which is preliminary data.</text>
</comment>
<protein>
    <submittedName>
        <fullName evidence="1">Uncharacterized protein</fullName>
    </submittedName>
</protein>
<dbReference type="OrthoDB" id="277961at2759"/>
<name>A0A6G0Z5Z2_APHCR</name>
<evidence type="ECO:0000313" key="1">
    <source>
        <dbReference type="EMBL" id="KAF0765700.1"/>
    </source>
</evidence>
<sequence>MFSRRLSFLASFSAFLSLIKVLDNSLVFLMSSLSFCLRSKDNFKPLVLLMDENLVLGVFQNRPHLGIPRIGASFSDIIL</sequence>
<dbReference type="Proteomes" id="UP000478052">
    <property type="component" value="Unassembled WGS sequence"/>
</dbReference>
<gene>
    <name evidence="1" type="ORF">FWK35_00003265</name>
</gene>
<reference evidence="1 2" key="1">
    <citation type="submission" date="2019-08" db="EMBL/GenBank/DDBJ databases">
        <title>Whole genome of Aphis craccivora.</title>
        <authorList>
            <person name="Voronova N.V."/>
            <person name="Shulinski R.S."/>
            <person name="Bandarenka Y.V."/>
            <person name="Zhorov D.G."/>
            <person name="Warner D."/>
        </authorList>
    </citation>
    <scope>NUCLEOTIDE SEQUENCE [LARGE SCALE GENOMIC DNA]</scope>
    <source>
        <strain evidence="1">180601</strain>
        <tissue evidence="1">Whole Body</tissue>
    </source>
</reference>
<dbReference type="AlphaFoldDB" id="A0A6G0Z5Z2"/>
<organism evidence="1 2">
    <name type="scientific">Aphis craccivora</name>
    <name type="common">Cowpea aphid</name>
    <dbReference type="NCBI Taxonomy" id="307492"/>
    <lineage>
        <taxon>Eukaryota</taxon>
        <taxon>Metazoa</taxon>
        <taxon>Ecdysozoa</taxon>
        <taxon>Arthropoda</taxon>
        <taxon>Hexapoda</taxon>
        <taxon>Insecta</taxon>
        <taxon>Pterygota</taxon>
        <taxon>Neoptera</taxon>
        <taxon>Paraneoptera</taxon>
        <taxon>Hemiptera</taxon>
        <taxon>Sternorrhyncha</taxon>
        <taxon>Aphidomorpha</taxon>
        <taxon>Aphidoidea</taxon>
        <taxon>Aphididae</taxon>
        <taxon>Aphidini</taxon>
        <taxon>Aphis</taxon>
        <taxon>Aphis</taxon>
    </lineage>
</organism>
<keyword evidence="2" id="KW-1185">Reference proteome</keyword>
<evidence type="ECO:0000313" key="2">
    <source>
        <dbReference type="Proteomes" id="UP000478052"/>
    </source>
</evidence>
<dbReference type="EMBL" id="VUJU01001344">
    <property type="protein sequence ID" value="KAF0765700.1"/>
    <property type="molecule type" value="Genomic_DNA"/>
</dbReference>
<accession>A0A6G0Z5Z2</accession>